<dbReference type="RefSeq" id="WP_286343356.1">
    <property type="nucleotide sequence ID" value="NZ_AP027732.1"/>
</dbReference>
<keyword evidence="3" id="KW-1185">Reference proteome</keyword>
<evidence type="ECO:0000313" key="2">
    <source>
        <dbReference type="EMBL" id="BDZ50303.1"/>
    </source>
</evidence>
<reference evidence="3" key="1">
    <citation type="journal article" date="2019" name="Int. J. Syst. Evol. Microbiol.">
        <title>The Global Catalogue of Microorganisms (GCM) 10K type strain sequencing project: providing services to taxonomists for standard genome sequencing and annotation.</title>
        <authorList>
            <consortium name="The Broad Institute Genomics Platform"/>
            <consortium name="The Broad Institute Genome Sequencing Center for Infectious Disease"/>
            <person name="Wu L."/>
            <person name="Ma J."/>
        </authorList>
    </citation>
    <scope>NUCLEOTIDE SEQUENCE [LARGE SCALE GENOMIC DNA]</scope>
    <source>
        <strain evidence="3">NBRC 108728</strain>
    </source>
</reference>
<dbReference type="SMART" id="SM00347">
    <property type="entry name" value="HTH_MARR"/>
    <property type="match status" value="1"/>
</dbReference>
<gene>
    <name evidence="2" type="ORF">GCM10025867_25440</name>
</gene>
<accession>A0ABM8GPC0</accession>
<dbReference type="SUPFAM" id="SSF46785">
    <property type="entry name" value="Winged helix' DNA-binding domain"/>
    <property type="match status" value="1"/>
</dbReference>
<dbReference type="PROSITE" id="PS50995">
    <property type="entry name" value="HTH_MARR_2"/>
    <property type="match status" value="1"/>
</dbReference>
<dbReference type="PANTHER" id="PTHR33164">
    <property type="entry name" value="TRANSCRIPTIONAL REGULATOR, MARR FAMILY"/>
    <property type="match status" value="1"/>
</dbReference>
<dbReference type="InterPro" id="IPR036388">
    <property type="entry name" value="WH-like_DNA-bd_sf"/>
</dbReference>
<sequence>MSRETGEAVAAFGEALRRYQASVDDFDREVARALGINQTDARCVELLMFDFASGATPAELGAALGLTSGSVTTMVDRLVAAGHALRRPHPEDGRKVVVVATESLRATAWELHRPLVERGGELLGRYSVAELGTMTDFFVRAEALQKQEQARLRRSKSP</sequence>
<dbReference type="Proteomes" id="UP001321486">
    <property type="component" value="Chromosome"/>
</dbReference>
<dbReference type="PANTHER" id="PTHR33164:SF106">
    <property type="entry name" value="TRANSCRIPTIONAL REGULATORY PROTEIN"/>
    <property type="match status" value="1"/>
</dbReference>
<dbReference type="Pfam" id="PF12802">
    <property type="entry name" value="MarR_2"/>
    <property type="match status" value="1"/>
</dbReference>
<evidence type="ECO:0000313" key="3">
    <source>
        <dbReference type="Proteomes" id="UP001321486"/>
    </source>
</evidence>
<dbReference type="Gene3D" id="1.10.10.10">
    <property type="entry name" value="Winged helix-like DNA-binding domain superfamily/Winged helix DNA-binding domain"/>
    <property type="match status" value="1"/>
</dbReference>
<proteinExistence type="predicted"/>
<feature type="domain" description="HTH marR-type" evidence="1">
    <location>
        <begin position="1"/>
        <end position="143"/>
    </location>
</feature>
<dbReference type="InterPro" id="IPR039422">
    <property type="entry name" value="MarR/SlyA-like"/>
</dbReference>
<name>A0ABM8GPC0_9MICO</name>
<evidence type="ECO:0000259" key="1">
    <source>
        <dbReference type="PROSITE" id="PS50995"/>
    </source>
</evidence>
<dbReference type="InterPro" id="IPR036390">
    <property type="entry name" value="WH_DNA-bd_sf"/>
</dbReference>
<protein>
    <recommendedName>
        <fullName evidence="1">HTH marR-type domain-containing protein</fullName>
    </recommendedName>
</protein>
<dbReference type="EMBL" id="AP027732">
    <property type="protein sequence ID" value="BDZ50303.1"/>
    <property type="molecule type" value="Genomic_DNA"/>
</dbReference>
<organism evidence="2 3">
    <name type="scientific">Frondihabitans sucicola</name>
    <dbReference type="NCBI Taxonomy" id="1268041"/>
    <lineage>
        <taxon>Bacteria</taxon>
        <taxon>Bacillati</taxon>
        <taxon>Actinomycetota</taxon>
        <taxon>Actinomycetes</taxon>
        <taxon>Micrococcales</taxon>
        <taxon>Microbacteriaceae</taxon>
        <taxon>Frondihabitans</taxon>
    </lineage>
</organism>
<dbReference type="InterPro" id="IPR000835">
    <property type="entry name" value="HTH_MarR-typ"/>
</dbReference>